<dbReference type="SUPFAM" id="SSF46689">
    <property type="entry name" value="Homeodomain-like"/>
    <property type="match status" value="1"/>
</dbReference>
<dbReference type="PRINTS" id="PR00032">
    <property type="entry name" value="HTHARAC"/>
</dbReference>
<dbReference type="GO" id="GO:0005829">
    <property type="term" value="C:cytosol"/>
    <property type="evidence" value="ECO:0007669"/>
    <property type="project" value="TreeGrafter"/>
</dbReference>
<name>A0A2L1VM74_ACINO</name>
<dbReference type="Pfam" id="PF12625">
    <property type="entry name" value="Arabinose_bd"/>
    <property type="match status" value="1"/>
</dbReference>
<accession>A0A2L1VM74</accession>
<dbReference type="Gene3D" id="1.10.10.60">
    <property type="entry name" value="Homeodomain-like"/>
    <property type="match status" value="1"/>
</dbReference>
<dbReference type="InterPro" id="IPR032687">
    <property type="entry name" value="AraC-type_N"/>
</dbReference>
<evidence type="ECO:0000259" key="4">
    <source>
        <dbReference type="PROSITE" id="PS01124"/>
    </source>
</evidence>
<dbReference type="GO" id="GO:0003700">
    <property type="term" value="F:DNA-binding transcription factor activity"/>
    <property type="evidence" value="ECO:0007669"/>
    <property type="project" value="InterPro"/>
</dbReference>
<dbReference type="SMART" id="SM00342">
    <property type="entry name" value="HTH_ARAC"/>
    <property type="match status" value="1"/>
</dbReference>
<dbReference type="PANTHER" id="PTHR47894:SF1">
    <property type="entry name" value="HTH-TYPE TRANSCRIPTIONAL REGULATOR VQSM"/>
    <property type="match status" value="1"/>
</dbReference>
<evidence type="ECO:0000256" key="2">
    <source>
        <dbReference type="ARBA" id="ARBA00023125"/>
    </source>
</evidence>
<evidence type="ECO:0000313" key="6">
    <source>
        <dbReference type="Proteomes" id="UP000237921"/>
    </source>
</evidence>
<dbReference type="EMBL" id="CP014019">
    <property type="protein sequence ID" value="AVF46339.1"/>
    <property type="molecule type" value="Genomic_DNA"/>
</dbReference>
<dbReference type="InterPro" id="IPR020449">
    <property type="entry name" value="Tscrpt_reg_AraC-type_HTH"/>
</dbReference>
<dbReference type="Proteomes" id="UP000237921">
    <property type="component" value="Chromosome"/>
</dbReference>
<protein>
    <submittedName>
        <fullName evidence="5">AraC family transcriptional regulator</fullName>
    </submittedName>
</protein>
<evidence type="ECO:0000313" key="5">
    <source>
        <dbReference type="EMBL" id="AVF46339.1"/>
    </source>
</evidence>
<dbReference type="PANTHER" id="PTHR47894">
    <property type="entry name" value="HTH-TYPE TRANSCRIPTIONAL REGULATOR GADX"/>
    <property type="match status" value="1"/>
</dbReference>
<keyword evidence="3" id="KW-0804">Transcription</keyword>
<dbReference type="GO" id="GO:0000976">
    <property type="term" value="F:transcription cis-regulatory region binding"/>
    <property type="evidence" value="ECO:0007669"/>
    <property type="project" value="TreeGrafter"/>
</dbReference>
<feature type="domain" description="HTH araC/xylS-type" evidence="4">
    <location>
        <begin position="233"/>
        <end position="334"/>
    </location>
</feature>
<keyword evidence="1" id="KW-0805">Transcription regulation</keyword>
<proteinExistence type="predicted"/>
<reference evidence="6" key="1">
    <citation type="submission" date="2017-12" db="EMBL/GenBank/DDBJ databases">
        <title>FDA dAtabase for Regulatory Grade micrObial Sequences (FDA-ARGOS): Supporting development and validation of Infectious Disease Dx tests.</title>
        <authorList>
            <person name="Hoffmann M."/>
            <person name="Allard M."/>
            <person name="Evans P."/>
            <person name="Brown E."/>
            <person name="Tallon L."/>
            <person name="Sadzewicz L."/>
            <person name="Sengamalay N."/>
            <person name="Ott S."/>
            <person name="Godinez A."/>
            <person name="Nagaraj S."/>
            <person name="Vavikolanu K."/>
            <person name="Aluvathingal J."/>
            <person name="Nadendla S."/>
            <person name="Sichtig H."/>
        </authorList>
    </citation>
    <scope>NUCLEOTIDE SEQUENCE [LARGE SCALE GENOMIC DNA]</scope>
    <source>
        <strain evidence="6">FDAARGOS_129</strain>
    </source>
</reference>
<dbReference type="InterPro" id="IPR018060">
    <property type="entry name" value="HTH_AraC"/>
</dbReference>
<keyword evidence="2" id="KW-0238">DNA-binding</keyword>
<evidence type="ECO:0000256" key="1">
    <source>
        <dbReference type="ARBA" id="ARBA00023015"/>
    </source>
</evidence>
<dbReference type="Pfam" id="PF12833">
    <property type="entry name" value="HTH_18"/>
    <property type="match status" value="1"/>
</dbReference>
<organism evidence="5 6">
    <name type="scientific">Acinetobacter nosocomialis</name>
    <dbReference type="NCBI Taxonomy" id="106654"/>
    <lineage>
        <taxon>Bacteria</taxon>
        <taxon>Pseudomonadati</taxon>
        <taxon>Pseudomonadota</taxon>
        <taxon>Gammaproteobacteria</taxon>
        <taxon>Moraxellales</taxon>
        <taxon>Moraxellaceae</taxon>
        <taxon>Acinetobacter</taxon>
        <taxon>Acinetobacter calcoaceticus/baumannii complex</taxon>
    </lineage>
</organism>
<evidence type="ECO:0000256" key="3">
    <source>
        <dbReference type="ARBA" id="ARBA00023163"/>
    </source>
</evidence>
<dbReference type="RefSeq" id="WP_025466251.1">
    <property type="nucleotide sequence ID" value="NZ_BKRJ01000003.1"/>
</dbReference>
<dbReference type="PROSITE" id="PS01124">
    <property type="entry name" value="HTH_ARAC_FAMILY_2"/>
    <property type="match status" value="1"/>
</dbReference>
<dbReference type="AlphaFoldDB" id="A0A2L1VM74"/>
<dbReference type="InterPro" id="IPR009057">
    <property type="entry name" value="Homeodomain-like_sf"/>
</dbReference>
<sequence length="351" mass="39724">MNPELPGTYINLLVDMVKRLNISAEQFLDGSGITLEKLNKPYWYVEFNSLNNLLEHAIQLTYEPALAGYLALEMKASCYGSVGMAAMVSTNLGEALKILEQFIGARCDAFKPELKQEQDYIYWSIHQPLKAFQLSPDATIFLLLGFVQIAKHLTGLSSLGTVKLNMSEPVGFSKLKNELCVDCLFNEKQNVWIFPKEYLLQPILTADPMLAPLLKAQCKKDLDKLKLRSGWKAEVSQVIKKLLINNQGEILKVKQVAQMMNMSERSLQRYLATDNTSFSALVDLTRKQYAHHLLENSSTSIETVALSLGYADTSHFTRAFKRWMGVTPKCYQTQLKLKNLDISESSRRPQN</sequence>
<gene>
    <name evidence="5" type="ORF">AL533_01725</name>
</gene>